<sequence>MTGTVVASPYTLRINYAQRMIDCWKLSTRSTQDKCIHSCAIIAVASHLSDPRAIPGLYGPVSYLTGISHGRWVFPPQCHCFPLLYAALPKTENNLSTNKILRFVQLWTSVLAYDVAQMEDAGRERERERDPIRNGLAYPMLYSPANRGGGFKPANIRCMFFSNWGRGDTAVRLLASHLGVPGFCFPRARSLIFACGNRARRCRWMAGFVGDAPPPHPISAIFFFIPTLLHIPYSSDVQDLDVKKSHLNLFTLSHFSNWLALKVLVGAARPRSRSEGAIRATLTRTPSASSILRARHALCKLDLTHGHILRGREEAVLSVCALTDSPELLMCRAFPNGTSTKFFYLCPLLNNVGGTVAERLACSRPTKASRVQSPAGSPGFHT</sequence>
<proteinExistence type="predicted"/>
<dbReference type="Proteomes" id="UP001159363">
    <property type="component" value="Chromosome 9"/>
</dbReference>
<gene>
    <name evidence="1" type="ORF">PR048_024976</name>
</gene>
<name>A0ABQ9GQ47_9NEOP</name>
<keyword evidence="2" id="KW-1185">Reference proteome</keyword>
<accession>A0ABQ9GQ47</accession>
<reference evidence="1 2" key="1">
    <citation type="submission" date="2023-02" db="EMBL/GenBank/DDBJ databases">
        <title>LHISI_Scaffold_Assembly.</title>
        <authorList>
            <person name="Stuart O.P."/>
            <person name="Cleave R."/>
            <person name="Magrath M.J.L."/>
            <person name="Mikheyev A.S."/>
        </authorList>
    </citation>
    <scope>NUCLEOTIDE SEQUENCE [LARGE SCALE GENOMIC DNA]</scope>
    <source>
        <strain evidence="1">Daus_M_001</strain>
        <tissue evidence="1">Leg muscle</tissue>
    </source>
</reference>
<protein>
    <submittedName>
        <fullName evidence="1">Uncharacterized protein</fullName>
    </submittedName>
</protein>
<evidence type="ECO:0000313" key="1">
    <source>
        <dbReference type="EMBL" id="KAJ8874134.1"/>
    </source>
</evidence>
<organism evidence="1 2">
    <name type="scientific">Dryococelus australis</name>
    <dbReference type="NCBI Taxonomy" id="614101"/>
    <lineage>
        <taxon>Eukaryota</taxon>
        <taxon>Metazoa</taxon>
        <taxon>Ecdysozoa</taxon>
        <taxon>Arthropoda</taxon>
        <taxon>Hexapoda</taxon>
        <taxon>Insecta</taxon>
        <taxon>Pterygota</taxon>
        <taxon>Neoptera</taxon>
        <taxon>Polyneoptera</taxon>
        <taxon>Phasmatodea</taxon>
        <taxon>Verophasmatodea</taxon>
        <taxon>Anareolatae</taxon>
        <taxon>Phasmatidae</taxon>
        <taxon>Eurycanthinae</taxon>
        <taxon>Dryococelus</taxon>
    </lineage>
</organism>
<evidence type="ECO:0000313" key="2">
    <source>
        <dbReference type="Proteomes" id="UP001159363"/>
    </source>
</evidence>
<dbReference type="EMBL" id="JARBHB010000010">
    <property type="protein sequence ID" value="KAJ8874134.1"/>
    <property type="molecule type" value="Genomic_DNA"/>
</dbReference>
<comment type="caution">
    <text evidence="1">The sequence shown here is derived from an EMBL/GenBank/DDBJ whole genome shotgun (WGS) entry which is preliminary data.</text>
</comment>